<protein>
    <submittedName>
        <fullName evidence="3">Response regulator</fullName>
    </submittedName>
</protein>
<dbReference type="SMART" id="SM00448">
    <property type="entry name" value="REC"/>
    <property type="match status" value="1"/>
</dbReference>
<dbReference type="Pfam" id="PF00072">
    <property type="entry name" value="Response_reg"/>
    <property type="match status" value="1"/>
</dbReference>
<dbReference type="PROSITE" id="PS50110">
    <property type="entry name" value="RESPONSE_REGULATORY"/>
    <property type="match status" value="1"/>
</dbReference>
<evidence type="ECO:0000313" key="4">
    <source>
        <dbReference type="Proteomes" id="UP000324611"/>
    </source>
</evidence>
<dbReference type="Proteomes" id="UP000324611">
    <property type="component" value="Unassembled WGS sequence"/>
</dbReference>
<organism evidence="3 4">
    <name type="scientific">Chitinophaga agrisoli</name>
    <dbReference type="NCBI Taxonomy" id="2607653"/>
    <lineage>
        <taxon>Bacteria</taxon>
        <taxon>Pseudomonadati</taxon>
        <taxon>Bacteroidota</taxon>
        <taxon>Chitinophagia</taxon>
        <taxon>Chitinophagales</taxon>
        <taxon>Chitinophagaceae</taxon>
        <taxon>Chitinophaga</taxon>
    </lineage>
</organism>
<name>A0A5B2VYM4_9BACT</name>
<dbReference type="SUPFAM" id="SSF52172">
    <property type="entry name" value="CheY-like"/>
    <property type="match status" value="1"/>
</dbReference>
<gene>
    <name evidence="3" type="ORF">F0L74_12310</name>
</gene>
<proteinExistence type="predicted"/>
<dbReference type="PANTHER" id="PTHR44520">
    <property type="entry name" value="RESPONSE REGULATOR RCP1-RELATED"/>
    <property type="match status" value="1"/>
</dbReference>
<comment type="caution">
    <text evidence="3">The sequence shown here is derived from an EMBL/GenBank/DDBJ whole genome shotgun (WGS) entry which is preliminary data.</text>
</comment>
<keyword evidence="4" id="KW-1185">Reference proteome</keyword>
<keyword evidence="1" id="KW-0597">Phosphoprotein</keyword>
<evidence type="ECO:0000256" key="1">
    <source>
        <dbReference type="PROSITE-ProRule" id="PRU00169"/>
    </source>
</evidence>
<dbReference type="Gene3D" id="3.40.50.2300">
    <property type="match status" value="1"/>
</dbReference>
<dbReference type="RefSeq" id="WP_149838162.1">
    <property type="nucleotide sequence ID" value="NZ_VUOC01000002.1"/>
</dbReference>
<dbReference type="InterPro" id="IPR001789">
    <property type="entry name" value="Sig_transdc_resp-reg_receiver"/>
</dbReference>
<dbReference type="InterPro" id="IPR052893">
    <property type="entry name" value="TCS_response_regulator"/>
</dbReference>
<feature type="modified residue" description="4-aspartylphosphate" evidence="1">
    <location>
        <position position="58"/>
    </location>
</feature>
<dbReference type="InterPro" id="IPR011006">
    <property type="entry name" value="CheY-like_superfamily"/>
</dbReference>
<dbReference type="PANTHER" id="PTHR44520:SF2">
    <property type="entry name" value="RESPONSE REGULATOR RCP1"/>
    <property type="match status" value="1"/>
</dbReference>
<evidence type="ECO:0000313" key="3">
    <source>
        <dbReference type="EMBL" id="KAA2243286.1"/>
    </source>
</evidence>
<accession>A0A5B2VYM4</accession>
<dbReference type="EMBL" id="VUOC01000002">
    <property type="protein sequence ID" value="KAA2243286.1"/>
    <property type="molecule type" value="Genomic_DNA"/>
</dbReference>
<sequence length="140" mass="16487">MKSGPIIIIEDDADDKAIMEDIIRDLNVRNQLIWFSNCDDAWQYLKVTTEQPFIIFSDVNMPRQSGIEFKKQIDTDEHLRKKSIPFIFYSTAVNQQAVNKAYTEMTVQGFFQKHSTYDTMKNDLKLIIDYWTVCRHPNTI</sequence>
<evidence type="ECO:0000259" key="2">
    <source>
        <dbReference type="PROSITE" id="PS50110"/>
    </source>
</evidence>
<dbReference type="GO" id="GO:0000160">
    <property type="term" value="P:phosphorelay signal transduction system"/>
    <property type="evidence" value="ECO:0007669"/>
    <property type="project" value="InterPro"/>
</dbReference>
<reference evidence="3 4" key="2">
    <citation type="submission" date="2019-09" db="EMBL/GenBank/DDBJ databases">
        <authorList>
            <person name="Jin C."/>
        </authorList>
    </citation>
    <scope>NUCLEOTIDE SEQUENCE [LARGE SCALE GENOMIC DNA]</scope>
    <source>
        <strain evidence="3 4">BN140078</strain>
    </source>
</reference>
<dbReference type="AlphaFoldDB" id="A0A5B2VYM4"/>
<reference evidence="3 4" key="1">
    <citation type="submission" date="2019-09" db="EMBL/GenBank/DDBJ databases">
        <title>Chitinophaga ginsengihumi sp. nov., isolated from soil of ginseng rhizosphere.</title>
        <authorList>
            <person name="Lee J."/>
        </authorList>
    </citation>
    <scope>NUCLEOTIDE SEQUENCE [LARGE SCALE GENOMIC DNA]</scope>
    <source>
        <strain evidence="3 4">BN140078</strain>
    </source>
</reference>
<feature type="domain" description="Response regulatory" evidence="2">
    <location>
        <begin position="5"/>
        <end position="128"/>
    </location>
</feature>